<dbReference type="STRING" id="926566.Terro_3819"/>
<protein>
    <recommendedName>
        <fullName evidence="3">DUF2071 domain-containing protein</fullName>
    </recommendedName>
</protein>
<dbReference type="PANTHER" id="PTHR39186">
    <property type="entry name" value="DUF2071 FAMILY PROTEIN"/>
    <property type="match status" value="1"/>
</dbReference>
<dbReference type="InterPro" id="IPR018644">
    <property type="entry name" value="DUF2071"/>
</dbReference>
<proteinExistence type="predicted"/>
<keyword evidence="2" id="KW-1185">Reference proteome</keyword>
<accession>I3ZLB0</accession>
<dbReference type="KEGG" id="trs:Terro_3819"/>
<dbReference type="SUPFAM" id="SSF160104">
    <property type="entry name" value="Acetoacetate decarboxylase-like"/>
    <property type="match status" value="1"/>
</dbReference>
<dbReference type="OrthoDB" id="150993at2"/>
<dbReference type="Pfam" id="PF09844">
    <property type="entry name" value="DUF2071"/>
    <property type="match status" value="1"/>
</dbReference>
<dbReference type="Proteomes" id="UP000006056">
    <property type="component" value="Chromosome"/>
</dbReference>
<dbReference type="InterPro" id="IPR023375">
    <property type="entry name" value="ADC_dom_sf"/>
</dbReference>
<dbReference type="PANTHER" id="PTHR39186:SF1">
    <property type="entry name" value="DUF2071 DOMAIN-CONTAINING PROTEIN"/>
    <property type="match status" value="1"/>
</dbReference>
<evidence type="ECO:0000313" key="2">
    <source>
        <dbReference type="Proteomes" id="UP000006056"/>
    </source>
</evidence>
<dbReference type="EMBL" id="CP003379">
    <property type="protein sequence ID" value="AFL90028.1"/>
    <property type="molecule type" value="Genomic_DNA"/>
</dbReference>
<evidence type="ECO:0000313" key="1">
    <source>
        <dbReference type="EMBL" id="AFL90028.1"/>
    </source>
</evidence>
<dbReference type="HOGENOM" id="CLU_081757_0_0_0"/>
<dbReference type="AlphaFoldDB" id="I3ZLB0"/>
<reference evidence="1 2" key="1">
    <citation type="submission" date="2012-06" db="EMBL/GenBank/DDBJ databases">
        <title>Complete genome of Terriglobus roseus DSM 18391.</title>
        <authorList>
            <consortium name="US DOE Joint Genome Institute (JGI-PGF)"/>
            <person name="Lucas S."/>
            <person name="Copeland A."/>
            <person name="Lapidus A."/>
            <person name="Glavina del Rio T."/>
            <person name="Dalin E."/>
            <person name="Tice H."/>
            <person name="Bruce D."/>
            <person name="Goodwin L."/>
            <person name="Pitluck S."/>
            <person name="Peters L."/>
            <person name="Mikhailova N."/>
            <person name="Munk A.C.C."/>
            <person name="Kyrpides N."/>
            <person name="Mavromatis K."/>
            <person name="Ivanova N."/>
            <person name="Brettin T."/>
            <person name="Detter J.C."/>
            <person name="Han C."/>
            <person name="Larimer F."/>
            <person name="Land M."/>
            <person name="Hauser L."/>
            <person name="Markowitz V."/>
            <person name="Cheng J.-F."/>
            <person name="Hugenholtz P."/>
            <person name="Woyke T."/>
            <person name="Wu D."/>
            <person name="Brambilla E."/>
            <person name="Klenk H.-P."/>
            <person name="Eisen J.A."/>
        </authorList>
    </citation>
    <scope>NUCLEOTIDE SEQUENCE [LARGE SCALE GENOMIC DNA]</scope>
    <source>
        <strain evidence="2">DSM 18391 / NRRL B-41598 / KBS 63</strain>
    </source>
</reference>
<dbReference type="RefSeq" id="WP_014787288.1">
    <property type="nucleotide sequence ID" value="NC_018014.1"/>
</dbReference>
<dbReference type="eggNOG" id="COG3361">
    <property type="taxonomic scope" value="Bacteria"/>
</dbReference>
<organism evidence="1 2">
    <name type="scientific">Terriglobus roseus (strain DSM 18391 / NRRL B-41598 / KBS 63)</name>
    <dbReference type="NCBI Taxonomy" id="926566"/>
    <lineage>
        <taxon>Bacteria</taxon>
        <taxon>Pseudomonadati</taxon>
        <taxon>Acidobacteriota</taxon>
        <taxon>Terriglobia</taxon>
        <taxon>Terriglobales</taxon>
        <taxon>Acidobacteriaceae</taxon>
        <taxon>Terriglobus</taxon>
    </lineage>
</organism>
<evidence type="ECO:0008006" key="3">
    <source>
        <dbReference type="Google" id="ProtNLM"/>
    </source>
</evidence>
<gene>
    <name evidence="1" type="ordered locus">Terro_3819</name>
</gene>
<sequence>MKDAPVELPPAPHRMWRLRQRWSRLLFAHWPVPAAHVQAKLPAGLIADTLDGTAWLGVVPFTMDRVRFRSVGEHAFRVPTAHAFPELNLRTYVRTRDGRTGVYFFSLDAASLLAVVGARVAFGLPYFWANMSETISVDGVIDYRSERLLGGRHAPASFAAQYRSLRKLSADDDLRRFLTERYAMFVRRFGSVQVGHIHHGPWQLEEAEAEIRINTLPQSFGFTLPNRPPVLHYSEEIEMQAWTLRRHP</sequence>
<dbReference type="PATRIC" id="fig|926566.3.peg.3756"/>
<name>I3ZLB0_TERRK</name>